<dbReference type="EMBL" id="CP002786">
    <property type="protein sequence ID" value="AEF40701.1"/>
    <property type="molecule type" value="Genomic_DNA"/>
</dbReference>
<reference evidence="7 8" key="1">
    <citation type="journal article" date="2011" name="J. Bacteriol.">
        <title>Complete genome sequence of Amycolicicoccus subflavus DQS3-9A1T, an actinomycete isolated from crude oil-polluted soil.</title>
        <authorList>
            <person name="Cai M."/>
            <person name="Chen W.M."/>
            <person name="Nie Y."/>
            <person name="Chi C.Q."/>
            <person name="Wang Y.N."/>
            <person name="Tang Y.Q."/>
            <person name="Li G.Y."/>
            <person name="Wu X.L."/>
        </authorList>
    </citation>
    <scope>NUCLEOTIDE SEQUENCE [LARGE SCALE GENOMIC DNA]</scope>
    <source>
        <strain evidence="8">DSM 45089 / DQS3-9A1</strain>
    </source>
</reference>
<dbReference type="RefSeq" id="WP_013807050.1">
    <property type="nucleotide sequence ID" value="NC_015564.1"/>
</dbReference>
<dbReference type="GO" id="GO:0004518">
    <property type="term" value="F:nuclease activity"/>
    <property type="evidence" value="ECO:0007669"/>
    <property type="project" value="UniProtKB-KW"/>
</dbReference>
<evidence type="ECO:0000313" key="8">
    <source>
        <dbReference type="Proteomes" id="UP000009235"/>
    </source>
</evidence>
<accession>F6ER14</accession>
<keyword evidence="4" id="KW-0378">Hydrolase</keyword>
<keyword evidence="2" id="KW-0540">Nuclease</keyword>
<evidence type="ECO:0000256" key="4">
    <source>
        <dbReference type="ARBA" id="ARBA00022801"/>
    </source>
</evidence>
<proteinExistence type="predicted"/>
<evidence type="ECO:0000259" key="6">
    <source>
        <dbReference type="Pfam" id="PF01850"/>
    </source>
</evidence>
<dbReference type="Proteomes" id="UP000009235">
    <property type="component" value="Chromosome"/>
</dbReference>
<dbReference type="OrthoDB" id="9798990at2"/>
<name>F6ER14_HOYSD</name>
<dbReference type="HOGENOM" id="CLU_129890_0_1_11"/>
<dbReference type="InterPro" id="IPR029060">
    <property type="entry name" value="PIN-like_dom_sf"/>
</dbReference>
<protein>
    <submittedName>
        <fullName evidence="7">PilT protein domain protein</fullName>
    </submittedName>
</protein>
<keyword evidence="5" id="KW-0460">Magnesium</keyword>
<keyword evidence="8" id="KW-1185">Reference proteome</keyword>
<organism evidence="7 8">
    <name type="scientific">Hoyosella subflava (strain DSM 45089 / JCM 17490 / NBRC 109087 / DQS3-9A1)</name>
    <name type="common">Amycolicicoccus subflavus</name>
    <dbReference type="NCBI Taxonomy" id="443218"/>
    <lineage>
        <taxon>Bacteria</taxon>
        <taxon>Bacillati</taxon>
        <taxon>Actinomycetota</taxon>
        <taxon>Actinomycetes</taxon>
        <taxon>Mycobacteriales</taxon>
        <taxon>Hoyosellaceae</taxon>
        <taxon>Hoyosella</taxon>
    </lineage>
</organism>
<dbReference type="KEGG" id="asd:AS9A_2254"/>
<dbReference type="InterPro" id="IPR041705">
    <property type="entry name" value="PIN_Sll0205"/>
</dbReference>
<gene>
    <name evidence="7" type="ordered locus">AS9A_2254</name>
</gene>
<dbReference type="InterPro" id="IPR052919">
    <property type="entry name" value="TA_system_RNase"/>
</dbReference>
<dbReference type="Gene3D" id="3.40.50.1010">
    <property type="entry name" value="5'-nuclease"/>
    <property type="match status" value="1"/>
</dbReference>
<dbReference type="InterPro" id="IPR002716">
    <property type="entry name" value="PIN_dom"/>
</dbReference>
<dbReference type="GO" id="GO:0016787">
    <property type="term" value="F:hydrolase activity"/>
    <property type="evidence" value="ECO:0007669"/>
    <property type="project" value="UniProtKB-KW"/>
</dbReference>
<dbReference type="GO" id="GO:0046872">
    <property type="term" value="F:metal ion binding"/>
    <property type="evidence" value="ECO:0007669"/>
    <property type="project" value="UniProtKB-KW"/>
</dbReference>
<sequence>MITRTVLLDTNALLWLTAAPNKMSPQVLELLATPSTELVVSAASAWEVSIKTNTGKLPGGQALLSVWDETISNLRAETIAIDSADAIMAGALPWPHRDPFDRMLITQAARRALTLATSDPIMIQGALSPTIDTRRDT</sequence>
<evidence type="ECO:0000256" key="3">
    <source>
        <dbReference type="ARBA" id="ARBA00022723"/>
    </source>
</evidence>
<evidence type="ECO:0000256" key="5">
    <source>
        <dbReference type="ARBA" id="ARBA00022842"/>
    </source>
</evidence>
<dbReference type="PANTHER" id="PTHR36173:SF2">
    <property type="entry name" value="RIBONUCLEASE VAPC16"/>
    <property type="match status" value="1"/>
</dbReference>
<dbReference type="AlphaFoldDB" id="F6ER14"/>
<dbReference type="Pfam" id="PF01850">
    <property type="entry name" value="PIN"/>
    <property type="match status" value="1"/>
</dbReference>
<evidence type="ECO:0000256" key="1">
    <source>
        <dbReference type="ARBA" id="ARBA00022649"/>
    </source>
</evidence>
<evidence type="ECO:0000313" key="7">
    <source>
        <dbReference type="EMBL" id="AEF40701.1"/>
    </source>
</evidence>
<dbReference type="CDD" id="cd09872">
    <property type="entry name" value="PIN_Sll0205-like"/>
    <property type="match status" value="1"/>
</dbReference>
<evidence type="ECO:0000256" key="2">
    <source>
        <dbReference type="ARBA" id="ARBA00022722"/>
    </source>
</evidence>
<keyword evidence="3" id="KW-0479">Metal-binding</keyword>
<feature type="domain" description="PIN" evidence="6">
    <location>
        <begin position="6"/>
        <end position="121"/>
    </location>
</feature>
<dbReference type="SUPFAM" id="SSF88723">
    <property type="entry name" value="PIN domain-like"/>
    <property type="match status" value="1"/>
</dbReference>
<keyword evidence="1" id="KW-1277">Toxin-antitoxin system</keyword>
<dbReference type="eggNOG" id="COG3744">
    <property type="taxonomic scope" value="Bacteria"/>
</dbReference>
<dbReference type="PANTHER" id="PTHR36173">
    <property type="entry name" value="RIBONUCLEASE VAPC16-RELATED"/>
    <property type="match status" value="1"/>
</dbReference>